<evidence type="ECO:0000259" key="2">
    <source>
        <dbReference type="SMART" id="SM00471"/>
    </source>
</evidence>
<dbReference type="STRING" id="1121449.SAMN02745704_00718"/>
<dbReference type="InterPro" id="IPR006675">
    <property type="entry name" value="HDIG_dom"/>
</dbReference>
<evidence type="ECO:0000313" key="3">
    <source>
        <dbReference type="EMBL" id="SKA74603.1"/>
    </source>
</evidence>
<dbReference type="CDD" id="cd00077">
    <property type="entry name" value="HDc"/>
    <property type="match status" value="1"/>
</dbReference>
<dbReference type="EMBL" id="FUYC01000002">
    <property type="protein sequence ID" value="SKA74603.1"/>
    <property type="molecule type" value="Genomic_DNA"/>
</dbReference>
<dbReference type="InterPro" id="IPR003607">
    <property type="entry name" value="HD/PDEase_dom"/>
</dbReference>
<evidence type="ECO:0000256" key="1">
    <source>
        <dbReference type="SAM" id="MobiDB-lite"/>
    </source>
</evidence>
<dbReference type="NCBIfam" id="TIGR00277">
    <property type="entry name" value="HDIG"/>
    <property type="match status" value="1"/>
</dbReference>
<dbReference type="InterPro" id="IPR006674">
    <property type="entry name" value="HD_domain"/>
</dbReference>
<accession>A0A1T4WBF6</accession>
<reference evidence="3 4" key="1">
    <citation type="submission" date="2017-02" db="EMBL/GenBank/DDBJ databases">
        <authorList>
            <person name="Peterson S.W."/>
        </authorList>
    </citation>
    <scope>NUCLEOTIDE SEQUENCE [LARGE SCALE GENOMIC DNA]</scope>
    <source>
        <strain evidence="3 4">DSM 16080</strain>
    </source>
</reference>
<dbReference type="Pfam" id="PF01966">
    <property type="entry name" value="HD"/>
    <property type="match status" value="1"/>
</dbReference>
<dbReference type="AlphaFoldDB" id="A0A1T4WBF6"/>
<feature type="domain" description="HD/PDEase" evidence="2">
    <location>
        <begin position="41"/>
        <end position="156"/>
    </location>
</feature>
<dbReference type="RefSeq" id="WP_078716279.1">
    <property type="nucleotide sequence ID" value="NZ_FUYC01000002.1"/>
</dbReference>
<dbReference type="SUPFAM" id="SSF109604">
    <property type="entry name" value="HD-domain/PDEase-like"/>
    <property type="match status" value="1"/>
</dbReference>
<sequence length="210" mass="23614">MKNPLQSYLPPLKNPPRPPKGLTGRVPSREECVRIWDRHAMPDHIRAHCTQVARIAEHLALLARDVGLNVDVDAVRASALLHDIAKVYTIHHGGNHSQLGASWVMDATGNPSLAQGVMHHVFWPFSMQLPRDLLPLAVIYGDKRVAHDRIVSLDARFDDLITRYGKTQIIRDRIAHTHQQAMEMEQLFGTTLKVNIRESTFDSGRLVHGA</sequence>
<dbReference type="SMART" id="SM00471">
    <property type="entry name" value="HDc"/>
    <property type="match status" value="1"/>
</dbReference>
<proteinExistence type="predicted"/>
<name>A0A1T4WBF6_9BACT</name>
<gene>
    <name evidence="3" type="ORF">SAMN02745704_00718</name>
</gene>
<evidence type="ECO:0000313" key="4">
    <source>
        <dbReference type="Proteomes" id="UP000190027"/>
    </source>
</evidence>
<organism evidence="3 4">
    <name type="scientific">Paucidesulfovibrio gracilis DSM 16080</name>
    <dbReference type="NCBI Taxonomy" id="1121449"/>
    <lineage>
        <taxon>Bacteria</taxon>
        <taxon>Pseudomonadati</taxon>
        <taxon>Thermodesulfobacteriota</taxon>
        <taxon>Desulfovibrionia</taxon>
        <taxon>Desulfovibrionales</taxon>
        <taxon>Desulfovibrionaceae</taxon>
        <taxon>Paucidesulfovibrio</taxon>
    </lineage>
</organism>
<dbReference type="Gene3D" id="1.10.3210.10">
    <property type="entry name" value="Hypothetical protein af1432"/>
    <property type="match status" value="1"/>
</dbReference>
<protein>
    <submittedName>
        <fullName evidence="3">HDIG domain-containing protein</fullName>
    </submittedName>
</protein>
<keyword evidence="4" id="KW-1185">Reference proteome</keyword>
<dbReference type="OrthoDB" id="5431498at2"/>
<dbReference type="Proteomes" id="UP000190027">
    <property type="component" value="Unassembled WGS sequence"/>
</dbReference>
<feature type="region of interest" description="Disordered" evidence="1">
    <location>
        <begin position="1"/>
        <end position="26"/>
    </location>
</feature>